<evidence type="ECO:0000313" key="3">
    <source>
        <dbReference type="Proteomes" id="UP000675968"/>
    </source>
</evidence>
<feature type="transmembrane region" description="Helical" evidence="1">
    <location>
        <begin position="36"/>
        <end position="53"/>
    </location>
</feature>
<gene>
    <name evidence="2" type="ORF">J4215_01155</name>
</gene>
<organism evidence="2 3">
    <name type="scientific">Candidatus Iainarchaeum sp</name>
    <dbReference type="NCBI Taxonomy" id="3101447"/>
    <lineage>
        <taxon>Archaea</taxon>
        <taxon>Candidatus Iainarchaeota</taxon>
        <taxon>Candidatus Iainarchaeia</taxon>
        <taxon>Candidatus Iainarchaeales</taxon>
        <taxon>Candidatus Iainarchaeaceae</taxon>
        <taxon>Candidatus Iainarchaeum</taxon>
    </lineage>
</organism>
<evidence type="ECO:0000256" key="1">
    <source>
        <dbReference type="SAM" id="Phobius"/>
    </source>
</evidence>
<feature type="transmembrane region" description="Helical" evidence="1">
    <location>
        <begin position="6"/>
        <end position="24"/>
    </location>
</feature>
<evidence type="ECO:0000313" key="2">
    <source>
        <dbReference type="EMBL" id="MBS3061172.1"/>
    </source>
</evidence>
<dbReference type="AlphaFoldDB" id="A0A8T4L5P4"/>
<reference evidence="2" key="1">
    <citation type="submission" date="2021-03" db="EMBL/GenBank/DDBJ databases">
        <authorList>
            <person name="Jaffe A."/>
        </authorList>
    </citation>
    <scope>NUCLEOTIDE SEQUENCE</scope>
    <source>
        <strain evidence="2">RIFCSPLOWO2_01_FULL_AR10_48_17</strain>
    </source>
</reference>
<dbReference type="GO" id="GO:0008233">
    <property type="term" value="F:peptidase activity"/>
    <property type="evidence" value="ECO:0007669"/>
    <property type="project" value="UniProtKB-KW"/>
</dbReference>
<keyword evidence="1" id="KW-1133">Transmembrane helix</keyword>
<protein>
    <submittedName>
        <fullName evidence="2">Site-2 protease family protein</fullName>
    </submittedName>
</protein>
<dbReference type="EMBL" id="JAGVWC010000008">
    <property type="protein sequence ID" value="MBS3061172.1"/>
    <property type="molecule type" value="Genomic_DNA"/>
</dbReference>
<keyword evidence="1" id="KW-0472">Membrane</keyword>
<name>A0A8T4L5P4_9ARCH</name>
<feature type="transmembrane region" description="Helical" evidence="1">
    <location>
        <begin position="175"/>
        <end position="195"/>
    </location>
</feature>
<sequence>MNQREIIELIGSWLVVSIAFAWVMKSDFGIAFPNNFIFALVVALVATGTGFILHELAHKYVAIRYGAVAEYYAWPFGLFFALVMAVGFGFVFAAPGAVYIFGPHIDAKQNGIISVAGPITNIIIGVLFFVAFLLLSVANLDSLAVIAAIAGQINLFLALFNLIPIGPLDGSKVFAWNKLVWGALFVPLALIWLFVFRLF</sequence>
<feature type="transmembrane region" description="Helical" evidence="1">
    <location>
        <begin position="73"/>
        <end position="101"/>
    </location>
</feature>
<feature type="transmembrane region" description="Helical" evidence="1">
    <location>
        <begin position="143"/>
        <end position="163"/>
    </location>
</feature>
<proteinExistence type="predicted"/>
<keyword evidence="2" id="KW-0645">Protease</keyword>
<keyword evidence="1" id="KW-0812">Transmembrane</keyword>
<feature type="transmembrane region" description="Helical" evidence="1">
    <location>
        <begin position="113"/>
        <end position="137"/>
    </location>
</feature>
<reference evidence="2" key="2">
    <citation type="submission" date="2021-05" db="EMBL/GenBank/DDBJ databases">
        <title>Protein family content uncovers lineage relationships and bacterial pathway maintenance mechanisms in DPANN archaea.</title>
        <authorList>
            <person name="Castelle C.J."/>
            <person name="Meheust R."/>
            <person name="Jaffe A.L."/>
            <person name="Seitz K."/>
            <person name="Gong X."/>
            <person name="Baker B.J."/>
            <person name="Banfield J.F."/>
        </authorList>
    </citation>
    <scope>NUCLEOTIDE SEQUENCE</scope>
    <source>
        <strain evidence="2">RIFCSPLOWO2_01_FULL_AR10_48_17</strain>
    </source>
</reference>
<dbReference type="PANTHER" id="PTHR35864">
    <property type="entry name" value="ZINC METALLOPROTEASE MJ0611-RELATED"/>
    <property type="match status" value="1"/>
</dbReference>
<dbReference type="GO" id="GO:0006508">
    <property type="term" value="P:proteolysis"/>
    <property type="evidence" value="ECO:0007669"/>
    <property type="project" value="UniProtKB-KW"/>
</dbReference>
<comment type="caution">
    <text evidence="2">The sequence shown here is derived from an EMBL/GenBank/DDBJ whole genome shotgun (WGS) entry which is preliminary data.</text>
</comment>
<accession>A0A8T4L5P4</accession>
<dbReference type="InterPro" id="IPR052348">
    <property type="entry name" value="Metallopeptidase_M50B"/>
</dbReference>
<dbReference type="Proteomes" id="UP000675968">
    <property type="component" value="Unassembled WGS sequence"/>
</dbReference>
<dbReference type="PANTHER" id="PTHR35864:SF1">
    <property type="entry name" value="ZINC METALLOPROTEASE YWHC-RELATED"/>
    <property type="match status" value="1"/>
</dbReference>
<keyword evidence="2" id="KW-0378">Hydrolase</keyword>